<organism evidence="9 10">
    <name type="scientific">Oxalobacter vibrioformis</name>
    <dbReference type="NCBI Taxonomy" id="933080"/>
    <lineage>
        <taxon>Bacteria</taxon>
        <taxon>Pseudomonadati</taxon>
        <taxon>Pseudomonadota</taxon>
        <taxon>Betaproteobacteria</taxon>
        <taxon>Burkholderiales</taxon>
        <taxon>Oxalobacteraceae</taxon>
        <taxon>Oxalobacter</taxon>
    </lineage>
</organism>
<evidence type="ECO:0000256" key="6">
    <source>
        <dbReference type="ARBA" id="ARBA00022840"/>
    </source>
</evidence>
<feature type="binding site" evidence="8">
    <location>
        <position position="18"/>
    </location>
    <ligand>
        <name>Mg(2+)</name>
        <dbReference type="ChEBI" id="CHEBI:18420"/>
    </ligand>
</feature>
<dbReference type="Pfam" id="PF13500">
    <property type="entry name" value="AAA_26"/>
    <property type="match status" value="1"/>
</dbReference>
<keyword evidence="2 8" id="KW-0436">Ligase</keyword>
<feature type="active site" evidence="8">
    <location>
        <position position="39"/>
    </location>
</feature>
<evidence type="ECO:0000256" key="8">
    <source>
        <dbReference type="HAMAP-Rule" id="MF_00336"/>
    </source>
</evidence>
<comment type="subcellular location">
    <subcellularLocation>
        <location evidence="8">Cytoplasm</location>
    </subcellularLocation>
</comment>
<dbReference type="EC" id="6.3.3.3" evidence="8"/>
<dbReference type="PIRSF" id="PIRSF006755">
    <property type="entry name" value="DTB_synth"/>
    <property type="match status" value="1"/>
</dbReference>
<comment type="caution">
    <text evidence="8">Lacks conserved residue(s) required for the propagation of feature annotation.</text>
</comment>
<dbReference type="GO" id="GO:0005829">
    <property type="term" value="C:cytosol"/>
    <property type="evidence" value="ECO:0007669"/>
    <property type="project" value="TreeGrafter"/>
</dbReference>
<feature type="binding site" evidence="8">
    <location>
        <begin position="177"/>
        <end position="178"/>
    </location>
    <ligand>
        <name>ATP</name>
        <dbReference type="ChEBI" id="CHEBI:30616"/>
    </ligand>
</feature>
<evidence type="ECO:0000313" key="10">
    <source>
        <dbReference type="Proteomes" id="UP001156215"/>
    </source>
</evidence>
<comment type="similarity">
    <text evidence="8">Belongs to the dethiobiotin synthetase family.</text>
</comment>
<feature type="binding site" evidence="8">
    <location>
        <position position="56"/>
    </location>
    <ligand>
        <name>ATP</name>
        <dbReference type="ChEBI" id="CHEBI:30616"/>
    </ligand>
</feature>
<proteinExistence type="inferred from homology"/>
<accession>A0A9E9LZ02</accession>
<dbReference type="Proteomes" id="UP001156215">
    <property type="component" value="Chromosome"/>
</dbReference>
<keyword evidence="6 8" id="KW-0067">ATP-binding</keyword>
<dbReference type="FunFam" id="3.40.50.300:FF:000292">
    <property type="entry name" value="ATP-dependent dethiobiotin synthetase BioD"/>
    <property type="match status" value="1"/>
</dbReference>
<dbReference type="GO" id="GO:0009102">
    <property type="term" value="P:biotin biosynthetic process"/>
    <property type="evidence" value="ECO:0007669"/>
    <property type="project" value="UniProtKB-UniRule"/>
</dbReference>
<feature type="binding site" evidence="8">
    <location>
        <begin position="206"/>
        <end position="208"/>
    </location>
    <ligand>
        <name>ATP</name>
        <dbReference type="ChEBI" id="CHEBI:30616"/>
    </ligand>
</feature>
<evidence type="ECO:0000256" key="4">
    <source>
        <dbReference type="ARBA" id="ARBA00022741"/>
    </source>
</evidence>
<dbReference type="GO" id="GO:0000287">
    <property type="term" value="F:magnesium ion binding"/>
    <property type="evidence" value="ECO:0007669"/>
    <property type="project" value="UniProtKB-UniRule"/>
</dbReference>
<sequence length="228" mass="24431">MKQFSCFVTGTDTGVGKTLVTCAIIHGLSQQGMTVAGMKPVAAGVTLQNRQWHNEDTDAIISASSIMLPPALVTPYLLKTAISPNIAASLENTVIQWPRISDSYDQIREMAPSVIIEGIGGFKVPLSESYTAADLAVQFGLPVILVVGLRLGCLNHALLSAEAILSRGLPLTGWVANHIDPMMLYDAENIASLEQHIPAPRLAAIPYIKNASIVEAAKYFDFSTLKSQ</sequence>
<keyword evidence="10" id="KW-1185">Reference proteome</keyword>
<dbReference type="InterPro" id="IPR027417">
    <property type="entry name" value="P-loop_NTPase"/>
</dbReference>
<comment type="pathway">
    <text evidence="8">Cofactor biosynthesis; biotin biosynthesis; biotin from 7,8-diaminononanoate: step 1/2.</text>
</comment>
<feature type="binding site" evidence="8">
    <location>
        <begin position="117"/>
        <end position="120"/>
    </location>
    <ligand>
        <name>ATP</name>
        <dbReference type="ChEBI" id="CHEBI:30616"/>
    </ligand>
</feature>
<evidence type="ECO:0000256" key="5">
    <source>
        <dbReference type="ARBA" id="ARBA00022756"/>
    </source>
</evidence>
<name>A0A9E9LZ02_9BURK</name>
<dbReference type="InterPro" id="IPR004472">
    <property type="entry name" value="DTB_synth_BioD"/>
</dbReference>
<dbReference type="GO" id="GO:0042803">
    <property type="term" value="F:protein homodimerization activity"/>
    <property type="evidence" value="ECO:0007669"/>
    <property type="project" value="UniProtKB-ARBA"/>
</dbReference>
<evidence type="ECO:0000313" key="9">
    <source>
        <dbReference type="EMBL" id="WAW11096.1"/>
    </source>
</evidence>
<dbReference type="Gene3D" id="3.40.50.300">
    <property type="entry name" value="P-loop containing nucleotide triphosphate hydrolases"/>
    <property type="match status" value="1"/>
</dbReference>
<reference evidence="9" key="1">
    <citation type="journal article" date="2022" name="Front. Microbiol.">
        <title>New perspectives on an old grouping: The genomic and phenotypic variability of Oxalobacter formigenes and the implications for calcium oxalate stone prevention.</title>
        <authorList>
            <person name="Chmiel J.A."/>
            <person name="Carr C."/>
            <person name="Stuivenberg G.A."/>
            <person name="Venema R."/>
            <person name="Chanyi R.M."/>
            <person name="Al K.F."/>
            <person name="Giguere D."/>
            <person name="Say H."/>
            <person name="Akouris P.P."/>
            <person name="Dominguez Romero S.A."/>
            <person name="Kwong A."/>
            <person name="Tai V."/>
            <person name="Koval S.F."/>
            <person name="Razvi H."/>
            <person name="Bjazevic J."/>
            <person name="Burton J.P."/>
        </authorList>
    </citation>
    <scope>NUCLEOTIDE SEQUENCE</scope>
    <source>
        <strain evidence="9">WoOx3</strain>
    </source>
</reference>
<dbReference type="SUPFAM" id="SSF52540">
    <property type="entry name" value="P-loop containing nucleoside triphosphate hydrolases"/>
    <property type="match status" value="1"/>
</dbReference>
<dbReference type="KEGG" id="ovb:NB640_05540"/>
<dbReference type="GO" id="GO:0005524">
    <property type="term" value="F:ATP binding"/>
    <property type="evidence" value="ECO:0007669"/>
    <property type="project" value="UniProtKB-UniRule"/>
</dbReference>
<feature type="binding site" evidence="8">
    <location>
        <position position="56"/>
    </location>
    <ligand>
        <name>Mg(2+)</name>
        <dbReference type="ChEBI" id="CHEBI:18420"/>
    </ligand>
</feature>
<keyword evidence="1 8" id="KW-0963">Cytoplasm</keyword>
<dbReference type="RefSeq" id="WP_269310207.1">
    <property type="nucleotide sequence ID" value="NZ_CP098242.1"/>
</dbReference>
<feature type="binding site" evidence="8">
    <location>
        <position position="117"/>
    </location>
    <ligand>
        <name>Mg(2+)</name>
        <dbReference type="ChEBI" id="CHEBI:18420"/>
    </ligand>
</feature>
<dbReference type="CDD" id="cd03109">
    <property type="entry name" value="DTBS"/>
    <property type="match status" value="1"/>
</dbReference>
<evidence type="ECO:0000256" key="2">
    <source>
        <dbReference type="ARBA" id="ARBA00022598"/>
    </source>
</evidence>
<comment type="subunit">
    <text evidence="8">Homodimer.</text>
</comment>
<keyword evidence="3 8" id="KW-0479">Metal-binding</keyword>
<protein>
    <recommendedName>
        <fullName evidence="8">ATP-dependent dethiobiotin synthetase BioD</fullName>
        <ecNumber evidence="8">6.3.3.3</ecNumber>
    </recommendedName>
    <alternativeName>
        <fullName evidence="8">DTB synthetase</fullName>
        <shortName evidence="8">DTBS</shortName>
    </alternativeName>
    <alternativeName>
        <fullName evidence="8">Dethiobiotin synthase</fullName>
    </alternativeName>
</protein>
<comment type="cofactor">
    <cofactor evidence="8">
        <name>Mg(2+)</name>
        <dbReference type="ChEBI" id="CHEBI:18420"/>
    </cofactor>
</comment>
<keyword evidence="4 8" id="KW-0547">Nucleotide-binding</keyword>
<dbReference type="AlphaFoldDB" id="A0A9E9LZ02"/>
<comment type="catalytic activity">
    <reaction evidence="8">
        <text>(7R,8S)-7,8-diammoniononanoate + CO2 + ATP = (4R,5S)-dethiobiotin + ADP + phosphate + 3 H(+)</text>
        <dbReference type="Rhea" id="RHEA:15805"/>
        <dbReference type="ChEBI" id="CHEBI:15378"/>
        <dbReference type="ChEBI" id="CHEBI:16526"/>
        <dbReference type="ChEBI" id="CHEBI:30616"/>
        <dbReference type="ChEBI" id="CHEBI:43474"/>
        <dbReference type="ChEBI" id="CHEBI:149469"/>
        <dbReference type="ChEBI" id="CHEBI:149473"/>
        <dbReference type="ChEBI" id="CHEBI:456216"/>
        <dbReference type="EC" id="6.3.3.3"/>
    </reaction>
</comment>
<gene>
    <name evidence="8 9" type="primary">bioD</name>
    <name evidence="9" type="ORF">NB640_05540</name>
</gene>
<dbReference type="HAMAP" id="MF_00336">
    <property type="entry name" value="BioD"/>
    <property type="match status" value="1"/>
</dbReference>
<dbReference type="GO" id="GO:0004141">
    <property type="term" value="F:dethiobiotin synthase activity"/>
    <property type="evidence" value="ECO:0007669"/>
    <property type="project" value="UniProtKB-UniRule"/>
</dbReference>
<feature type="binding site" evidence="8">
    <location>
        <begin position="14"/>
        <end position="19"/>
    </location>
    <ligand>
        <name>ATP</name>
        <dbReference type="ChEBI" id="CHEBI:30616"/>
    </ligand>
</feature>
<keyword evidence="5 8" id="KW-0093">Biotin biosynthesis</keyword>
<dbReference type="PANTHER" id="PTHR43210">
    <property type="entry name" value="DETHIOBIOTIN SYNTHETASE"/>
    <property type="match status" value="1"/>
</dbReference>
<evidence type="ECO:0000256" key="3">
    <source>
        <dbReference type="ARBA" id="ARBA00022723"/>
    </source>
</evidence>
<dbReference type="PANTHER" id="PTHR43210:SF5">
    <property type="entry name" value="DETHIOBIOTIN SYNTHETASE"/>
    <property type="match status" value="1"/>
</dbReference>
<keyword evidence="7 8" id="KW-0460">Magnesium</keyword>
<comment type="function">
    <text evidence="8">Catalyzes a mechanistically unusual reaction, the ATP-dependent insertion of CO2 between the N7 and N8 nitrogen atoms of 7,8-diaminopelargonic acid (DAPA, also called 7,8-diammoniononanoate) to form a ureido ring.</text>
</comment>
<dbReference type="EMBL" id="CP098242">
    <property type="protein sequence ID" value="WAW11096.1"/>
    <property type="molecule type" value="Genomic_DNA"/>
</dbReference>
<dbReference type="NCBIfam" id="TIGR00347">
    <property type="entry name" value="bioD"/>
    <property type="match status" value="1"/>
</dbReference>
<evidence type="ECO:0000256" key="1">
    <source>
        <dbReference type="ARBA" id="ARBA00022490"/>
    </source>
</evidence>
<evidence type="ECO:0000256" key="7">
    <source>
        <dbReference type="ARBA" id="ARBA00022842"/>
    </source>
</evidence>